<organism evidence="6 7">
    <name type="scientific">Necator americanus</name>
    <name type="common">Human hookworm</name>
    <dbReference type="NCBI Taxonomy" id="51031"/>
    <lineage>
        <taxon>Eukaryota</taxon>
        <taxon>Metazoa</taxon>
        <taxon>Ecdysozoa</taxon>
        <taxon>Nematoda</taxon>
        <taxon>Chromadorea</taxon>
        <taxon>Rhabditida</taxon>
        <taxon>Rhabditina</taxon>
        <taxon>Rhabditomorpha</taxon>
        <taxon>Strongyloidea</taxon>
        <taxon>Ancylostomatidae</taxon>
        <taxon>Bunostominae</taxon>
        <taxon>Necator</taxon>
    </lineage>
</organism>
<dbReference type="GO" id="GO:0036503">
    <property type="term" value="P:ERAD pathway"/>
    <property type="evidence" value="ECO:0007669"/>
    <property type="project" value="TreeGrafter"/>
</dbReference>
<evidence type="ECO:0000256" key="2">
    <source>
        <dbReference type="SAM" id="Coils"/>
    </source>
</evidence>
<dbReference type="AlphaFoldDB" id="W2SYN1"/>
<dbReference type="STRING" id="51031.W2SYN1"/>
<feature type="transmembrane region" description="Helical" evidence="4">
    <location>
        <begin position="368"/>
        <end position="390"/>
    </location>
</feature>
<dbReference type="CTD" id="25353288"/>
<evidence type="ECO:0000313" key="6">
    <source>
        <dbReference type="EMBL" id="ETN74036.1"/>
    </source>
</evidence>
<dbReference type="OMA" id="FEPNNTS"/>
<dbReference type="SUPFAM" id="SSF54236">
    <property type="entry name" value="Ubiquitin-like"/>
    <property type="match status" value="1"/>
</dbReference>
<keyword evidence="4" id="KW-1133">Transmembrane helix</keyword>
<keyword evidence="4" id="KW-0812">Transmembrane</keyword>
<feature type="compositionally biased region" description="Polar residues" evidence="3">
    <location>
        <begin position="441"/>
        <end position="451"/>
    </location>
</feature>
<gene>
    <name evidence="6" type="ORF">NECAME_13260</name>
</gene>
<evidence type="ECO:0000256" key="1">
    <source>
        <dbReference type="ARBA" id="ARBA00040925"/>
    </source>
</evidence>
<evidence type="ECO:0000313" key="7">
    <source>
        <dbReference type="Proteomes" id="UP000053676"/>
    </source>
</evidence>
<feature type="compositionally biased region" description="Low complexity" evidence="3">
    <location>
        <begin position="121"/>
        <end position="130"/>
    </location>
</feature>
<dbReference type="GeneID" id="25353288"/>
<dbReference type="PROSITE" id="PS50033">
    <property type="entry name" value="UBX"/>
    <property type="match status" value="1"/>
</dbReference>
<dbReference type="OrthoDB" id="10254930at2759"/>
<feature type="domain" description="UBX" evidence="5">
    <location>
        <begin position="269"/>
        <end position="346"/>
    </location>
</feature>
<feature type="coiled-coil region" evidence="2">
    <location>
        <begin position="157"/>
        <end position="242"/>
    </location>
</feature>
<dbReference type="InterPro" id="IPR029071">
    <property type="entry name" value="Ubiquitin-like_domsf"/>
</dbReference>
<keyword evidence="7" id="KW-1185">Reference proteome</keyword>
<reference evidence="7" key="1">
    <citation type="journal article" date="2014" name="Nat. Genet.">
        <title>Genome of the human hookworm Necator americanus.</title>
        <authorList>
            <person name="Tang Y.T."/>
            <person name="Gao X."/>
            <person name="Rosa B.A."/>
            <person name="Abubucker S."/>
            <person name="Hallsworth-Pepin K."/>
            <person name="Martin J."/>
            <person name="Tyagi R."/>
            <person name="Heizer E."/>
            <person name="Zhang X."/>
            <person name="Bhonagiri-Palsikar V."/>
            <person name="Minx P."/>
            <person name="Warren W.C."/>
            <person name="Wang Q."/>
            <person name="Zhan B."/>
            <person name="Hotez P.J."/>
            <person name="Sternberg P.W."/>
            <person name="Dougall A."/>
            <person name="Gaze S.T."/>
            <person name="Mulvenna J."/>
            <person name="Sotillo J."/>
            <person name="Ranganathan S."/>
            <person name="Rabelo E.M."/>
            <person name="Wilson R.K."/>
            <person name="Felgner P.L."/>
            <person name="Bethony J."/>
            <person name="Hawdon J.M."/>
            <person name="Gasser R.B."/>
            <person name="Loukas A."/>
            <person name="Mitreva M."/>
        </authorList>
    </citation>
    <scope>NUCLEOTIDE SEQUENCE [LARGE SCALE GENOMIC DNA]</scope>
</reference>
<dbReference type="KEGG" id="nai:NECAME_13260"/>
<dbReference type="PANTHER" id="PTHR46424">
    <property type="entry name" value="UBX DOMAIN-CONTAINING PROTEIN 4"/>
    <property type="match status" value="1"/>
</dbReference>
<dbReference type="PANTHER" id="PTHR46424:SF1">
    <property type="entry name" value="UBX DOMAIN-CONTAINING PROTEIN 4"/>
    <property type="match status" value="1"/>
</dbReference>
<dbReference type="Gene3D" id="3.10.20.90">
    <property type="entry name" value="Phosphatidylinositol 3-kinase Catalytic Subunit, Chain A, domain 1"/>
    <property type="match status" value="1"/>
</dbReference>
<name>W2SYN1_NECAM</name>
<proteinExistence type="predicted"/>
<feature type="compositionally biased region" description="Polar residues" evidence="3">
    <location>
        <begin position="139"/>
        <end position="151"/>
    </location>
</feature>
<dbReference type="InterPro" id="IPR001012">
    <property type="entry name" value="UBX_dom"/>
</dbReference>
<feature type="region of interest" description="Disordered" evidence="3">
    <location>
        <begin position="395"/>
        <end position="451"/>
    </location>
</feature>
<keyword evidence="4" id="KW-0472">Membrane</keyword>
<dbReference type="Pfam" id="PF00789">
    <property type="entry name" value="UBX"/>
    <property type="match status" value="1"/>
</dbReference>
<feature type="compositionally biased region" description="Polar residues" evidence="3">
    <location>
        <begin position="395"/>
        <end position="405"/>
    </location>
</feature>
<feature type="region of interest" description="Disordered" evidence="3">
    <location>
        <begin position="121"/>
        <end position="152"/>
    </location>
</feature>
<dbReference type="Proteomes" id="UP000053676">
    <property type="component" value="Unassembled WGS sequence"/>
</dbReference>
<keyword evidence="2" id="KW-0175">Coiled coil</keyword>
<sequence length="451" mass="51032">MKWFEGSVSTAIQVSRRNNALFVVFIESKNGKGEKMRELWDKIEPSLFDCPFVGIHLMEGDEAAEQFAQIYPTPVLPASYVIDSLGKPIEIITFLKDLDYDEFFSKLNNAAKAFVASRKSVNNVSSSQNSGDVQRHEAPSTSAQASSSNTIDHGLSLQEKVERAKKLLEQKKKADEEAKKLEEKERELERINSGKLMQEAQKRREEQELIEAAAQRRRDKIEAEKERERVKAQIKADREEREFRERRGKPIDLAPAGDMPAELPKMEPVPSDRCRVQVRLPSGENIVEEFPSSDCLNTLIELIEQDGRVSGPFSIAQVYPRKVFSEEELQMSFLDLCLTPTCTLLVLQSRPKTAQIIAASPLRGILSLFSIIFIAPLQYFWNIIAGYLGWNSGSNTRSANQSQQSEAKRQREPHSTGATVRRRGNVTRLHNTNDDSDDENANWNGNSTQFL</sequence>
<protein>
    <recommendedName>
        <fullName evidence="1">UBX domain-containing protein 4</fullName>
    </recommendedName>
</protein>
<evidence type="ECO:0000256" key="4">
    <source>
        <dbReference type="SAM" id="Phobius"/>
    </source>
</evidence>
<evidence type="ECO:0000259" key="5">
    <source>
        <dbReference type="PROSITE" id="PS50033"/>
    </source>
</evidence>
<evidence type="ECO:0000256" key="3">
    <source>
        <dbReference type="SAM" id="MobiDB-lite"/>
    </source>
</evidence>
<dbReference type="EMBL" id="KI660393">
    <property type="protein sequence ID" value="ETN74036.1"/>
    <property type="molecule type" value="Genomic_DNA"/>
</dbReference>
<dbReference type="GO" id="GO:0005783">
    <property type="term" value="C:endoplasmic reticulum"/>
    <property type="evidence" value="ECO:0007669"/>
    <property type="project" value="TreeGrafter"/>
</dbReference>
<dbReference type="SMART" id="SM00166">
    <property type="entry name" value="UBX"/>
    <property type="match status" value="1"/>
</dbReference>
<accession>W2SYN1</accession>